<sequence>MTIQPMLTEENINTIINVLREKKYNLNSFHLKYSAREQSLLLDGKGIQGINQTDDYYEAIEDNLVYADFNWISPMCEALNINFTANLKVLPEGDMEHNKVRLVVTVPVPVECNGNKHRVQEVLYNPFMRVVKFQSFVKEVVFFGNNHMVTKVDFILEIEGKKIVPHLKDNPGINHQCLNQWMATADKIIDYGKKDYKYVEHLQVLNGRMANISYESTTSFRFKNDSKKEY</sequence>
<name>A0A437K7C9_9BACI</name>
<proteinExistence type="predicted"/>
<dbReference type="GeneID" id="87619131"/>
<keyword evidence="2" id="KW-1185">Reference proteome</keyword>
<dbReference type="RefSeq" id="WP_127739888.1">
    <property type="nucleotide sequence ID" value="NZ_CAJCKN010000005.1"/>
</dbReference>
<gene>
    <name evidence="1" type="ORF">EM808_19550</name>
</gene>
<reference evidence="1 2" key="1">
    <citation type="submission" date="2019-01" db="EMBL/GenBank/DDBJ databases">
        <title>Bacillus sp. M5HDSG1-1, whole genome shotgun sequence.</title>
        <authorList>
            <person name="Tuo L."/>
        </authorList>
    </citation>
    <scope>NUCLEOTIDE SEQUENCE [LARGE SCALE GENOMIC DNA]</scope>
    <source>
        <strain evidence="1 2">M5HDSG1-1</strain>
    </source>
</reference>
<comment type="caution">
    <text evidence="1">The sequence shown here is derived from an EMBL/GenBank/DDBJ whole genome shotgun (WGS) entry which is preliminary data.</text>
</comment>
<evidence type="ECO:0000313" key="2">
    <source>
        <dbReference type="Proteomes" id="UP000288024"/>
    </source>
</evidence>
<dbReference type="EMBL" id="RZTZ01000009">
    <property type="protein sequence ID" value="RVT59492.1"/>
    <property type="molecule type" value="Genomic_DNA"/>
</dbReference>
<protein>
    <submittedName>
        <fullName evidence="1">Uncharacterized protein</fullName>
    </submittedName>
</protein>
<dbReference type="AlphaFoldDB" id="A0A437K7C9"/>
<accession>A0A437K7C9</accession>
<evidence type="ECO:0000313" key="1">
    <source>
        <dbReference type="EMBL" id="RVT59492.1"/>
    </source>
</evidence>
<dbReference type="Proteomes" id="UP000288024">
    <property type="component" value="Unassembled WGS sequence"/>
</dbReference>
<organism evidence="1 2">
    <name type="scientific">Niallia taxi</name>
    <dbReference type="NCBI Taxonomy" id="2499688"/>
    <lineage>
        <taxon>Bacteria</taxon>
        <taxon>Bacillati</taxon>
        <taxon>Bacillota</taxon>
        <taxon>Bacilli</taxon>
        <taxon>Bacillales</taxon>
        <taxon>Bacillaceae</taxon>
        <taxon>Niallia</taxon>
    </lineage>
</organism>